<name>A0A318UR44_9GAMM</name>
<dbReference type="SUPFAM" id="SSF53850">
    <property type="entry name" value="Periplasmic binding protein-like II"/>
    <property type="match status" value="1"/>
</dbReference>
<dbReference type="InterPro" id="IPR001638">
    <property type="entry name" value="Solute-binding_3/MltF_N"/>
</dbReference>
<evidence type="ECO:0000313" key="4">
    <source>
        <dbReference type="EMBL" id="PYF78922.1"/>
    </source>
</evidence>
<dbReference type="Gene3D" id="3.40.190.10">
    <property type="entry name" value="Periplasmic binding protein-like II"/>
    <property type="match status" value="2"/>
</dbReference>
<dbReference type="PANTHER" id="PTHR35936">
    <property type="entry name" value="MEMBRANE-BOUND LYTIC MUREIN TRANSGLYCOSYLASE F"/>
    <property type="match status" value="1"/>
</dbReference>
<dbReference type="Pfam" id="PF00497">
    <property type="entry name" value="SBP_bac_3"/>
    <property type="match status" value="1"/>
</dbReference>
<accession>A0A318UR44</accession>
<evidence type="ECO:0000259" key="3">
    <source>
        <dbReference type="Pfam" id="PF00497"/>
    </source>
</evidence>
<dbReference type="EMBL" id="QKLW01000010">
    <property type="protein sequence ID" value="PYF78922.1"/>
    <property type="molecule type" value="Genomic_DNA"/>
</dbReference>
<sequence length="263" mass="29573">MKGFPRFLISCLLGFLFIPATAIHAKEIVLHTIHLPPHIIDPDIIPPPEGFDEDAVYGFDVDILRAAYATQGVQVRIELTPWKRIMRDVEKGLVLGAVSCRRLPGRETFALFSAPLSDSSNAFVTRRGFLDGETPNLALLNQYHVAAVNGWSQTDILQGADIPYYSVPGLDQGINLVLRRNKEIFMTERDSAMFAARRMGVIDQLSFYDVFGVGLDHYAVCFSKKYPNAEKWRDLLNKGLMELNESGERDVIFERYGLPSLSH</sequence>
<evidence type="ECO:0000313" key="5">
    <source>
        <dbReference type="Proteomes" id="UP000247551"/>
    </source>
</evidence>
<gene>
    <name evidence="4" type="ORF">DFP75_11053</name>
</gene>
<evidence type="ECO:0000256" key="2">
    <source>
        <dbReference type="ARBA" id="ARBA00022729"/>
    </source>
</evidence>
<dbReference type="AlphaFoldDB" id="A0A318UR44"/>
<proteinExistence type="inferred from homology"/>
<evidence type="ECO:0000256" key="1">
    <source>
        <dbReference type="ARBA" id="ARBA00010333"/>
    </source>
</evidence>
<comment type="similarity">
    <text evidence="1">Belongs to the bacterial solute-binding protein 3 family.</text>
</comment>
<keyword evidence="5" id="KW-1185">Reference proteome</keyword>
<dbReference type="PANTHER" id="PTHR35936:SF25">
    <property type="entry name" value="ABC TRANSPORTER SUBSTRATE-BINDING PROTEIN"/>
    <property type="match status" value="1"/>
</dbReference>
<keyword evidence="2" id="KW-0732">Signal</keyword>
<feature type="domain" description="Solute-binding protein family 3/N-terminal" evidence="3">
    <location>
        <begin position="47"/>
        <end position="257"/>
    </location>
</feature>
<dbReference type="Proteomes" id="UP000247551">
    <property type="component" value="Unassembled WGS sequence"/>
</dbReference>
<organism evidence="4 5">
    <name type="scientific">Marinomonas alcarazii</name>
    <dbReference type="NCBI Taxonomy" id="491949"/>
    <lineage>
        <taxon>Bacteria</taxon>
        <taxon>Pseudomonadati</taxon>
        <taxon>Pseudomonadota</taxon>
        <taxon>Gammaproteobacteria</taxon>
        <taxon>Oceanospirillales</taxon>
        <taxon>Oceanospirillaceae</taxon>
        <taxon>Marinomonas</taxon>
    </lineage>
</organism>
<dbReference type="RefSeq" id="WP_110577065.1">
    <property type="nucleotide sequence ID" value="NZ_QKLW01000010.1"/>
</dbReference>
<reference evidence="4 5" key="1">
    <citation type="submission" date="2018-06" db="EMBL/GenBank/DDBJ databases">
        <title>Genomic Encyclopedia of Type Strains, Phase III (KMG-III): the genomes of soil and plant-associated and newly described type strains.</title>
        <authorList>
            <person name="Whitman W."/>
        </authorList>
    </citation>
    <scope>NUCLEOTIDE SEQUENCE [LARGE SCALE GENOMIC DNA]</scope>
    <source>
        <strain evidence="4 5">CECT 7730</strain>
    </source>
</reference>
<comment type="caution">
    <text evidence="4">The sequence shown here is derived from an EMBL/GenBank/DDBJ whole genome shotgun (WGS) entry which is preliminary data.</text>
</comment>
<protein>
    <submittedName>
        <fullName evidence="4">Amino acid ABC transporter substrate-binding protein (PAAT family)</fullName>
    </submittedName>
</protein>